<dbReference type="InterPro" id="IPR009057">
    <property type="entry name" value="Homeodomain-like_sf"/>
</dbReference>
<evidence type="ECO:0000313" key="5">
    <source>
        <dbReference type="EMBL" id="QIE59675.1"/>
    </source>
</evidence>
<evidence type="ECO:0000259" key="4">
    <source>
        <dbReference type="PROSITE" id="PS01124"/>
    </source>
</evidence>
<dbReference type="AlphaFoldDB" id="A0A6G6GM67"/>
<evidence type="ECO:0000256" key="1">
    <source>
        <dbReference type="ARBA" id="ARBA00023015"/>
    </source>
</evidence>
<protein>
    <submittedName>
        <fullName evidence="5">Helix-turn-helix transcriptional regulator</fullName>
    </submittedName>
</protein>
<keyword evidence="6" id="KW-1185">Reference proteome</keyword>
<keyword evidence="2" id="KW-0238">DNA-binding</keyword>
<dbReference type="InterPro" id="IPR018062">
    <property type="entry name" value="HTH_AraC-typ_CS"/>
</dbReference>
<keyword evidence="1" id="KW-0805">Transcription regulation</keyword>
<reference evidence="5 6" key="1">
    <citation type="submission" date="2020-02" db="EMBL/GenBank/DDBJ databases">
        <title>Complete genome sequence of Flavobacteriaceae bacterium.</title>
        <authorList>
            <person name="Kim S.-J."/>
            <person name="Kim Y.-S."/>
            <person name="Kim K.-H."/>
        </authorList>
    </citation>
    <scope>NUCLEOTIDE SEQUENCE [LARGE SCALE GENOMIC DNA]</scope>
    <source>
        <strain evidence="5 6">RR4-40</strain>
    </source>
</reference>
<organism evidence="5 6">
    <name type="scientific">Rasiella rasia</name>
    <dbReference type="NCBI Taxonomy" id="2744027"/>
    <lineage>
        <taxon>Bacteria</taxon>
        <taxon>Pseudomonadati</taxon>
        <taxon>Bacteroidota</taxon>
        <taxon>Flavobacteriia</taxon>
        <taxon>Flavobacteriales</taxon>
        <taxon>Flavobacteriaceae</taxon>
        <taxon>Rasiella</taxon>
    </lineage>
</organism>
<dbReference type="PANTHER" id="PTHR43280">
    <property type="entry name" value="ARAC-FAMILY TRANSCRIPTIONAL REGULATOR"/>
    <property type="match status" value="1"/>
</dbReference>
<accession>A0A6G6GM67</accession>
<dbReference type="RefSeq" id="WP_164679688.1">
    <property type="nucleotide sequence ID" value="NZ_CP049057.1"/>
</dbReference>
<dbReference type="Gene3D" id="1.10.10.60">
    <property type="entry name" value="Homeodomain-like"/>
    <property type="match status" value="2"/>
</dbReference>
<dbReference type="EMBL" id="CP049057">
    <property type="protein sequence ID" value="QIE59675.1"/>
    <property type="molecule type" value="Genomic_DNA"/>
</dbReference>
<evidence type="ECO:0000256" key="2">
    <source>
        <dbReference type="ARBA" id="ARBA00023125"/>
    </source>
</evidence>
<dbReference type="GO" id="GO:0043565">
    <property type="term" value="F:sequence-specific DNA binding"/>
    <property type="evidence" value="ECO:0007669"/>
    <property type="project" value="InterPro"/>
</dbReference>
<proteinExistence type="predicted"/>
<dbReference type="PANTHER" id="PTHR43280:SF27">
    <property type="entry name" value="TRANSCRIPTIONAL REGULATOR MTLR"/>
    <property type="match status" value="1"/>
</dbReference>
<dbReference type="InterPro" id="IPR018060">
    <property type="entry name" value="HTH_AraC"/>
</dbReference>
<dbReference type="Proteomes" id="UP000505306">
    <property type="component" value="Chromosome"/>
</dbReference>
<dbReference type="GO" id="GO:0003700">
    <property type="term" value="F:DNA-binding transcription factor activity"/>
    <property type="evidence" value="ECO:0007669"/>
    <property type="project" value="InterPro"/>
</dbReference>
<dbReference type="SMART" id="SM00342">
    <property type="entry name" value="HTH_ARAC"/>
    <property type="match status" value="1"/>
</dbReference>
<evidence type="ECO:0000313" key="6">
    <source>
        <dbReference type="Proteomes" id="UP000505306"/>
    </source>
</evidence>
<dbReference type="Pfam" id="PF12833">
    <property type="entry name" value="HTH_18"/>
    <property type="match status" value="1"/>
</dbReference>
<gene>
    <name evidence="5" type="ORF">G5B37_08880</name>
</gene>
<dbReference type="PROSITE" id="PS00041">
    <property type="entry name" value="HTH_ARAC_FAMILY_1"/>
    <property type="match status" value="1"/>
</dbReference>
<dbReference type="KEGG" id="mgel:G5B37_08880"/>
<feature type="domain" description="HTH araC/xylS-type" evidence="4">
    <location>
        <begin position="185"/>
        <end position="283"/>
    </location>
</feature>
<evidence type="ECO:0000256" key="3">
    <source>
        <dbReference type="ARBA" id="ARBA00023163"/>
    </source>
</evidence>
<keyword evidence="3" id="KW-0804">Transcription</keyword>
<dbReference type="PROSITE" id="PS01124">
    <property type="entry name" value="HTH_ARAC_FAMILY_2"/>
    <property type="match status" value="1"/>
</dbReference>
<name>A0A6G6GM67_9FLAO</name>
<dbReference type="SUPFAM" id="SSF46689">
    <property type="entry name" value="Homeodomain-like"/>
    <property type="match status" value="2"/>
</dbReference>
<sequence length="290" mass="33192">MIKTPVLKKLNPGFGSSFMVRQHADNREIKNALWHFHPEVELVYISEGRGKCHIGNYFSYFNHSQLLLIGSNLPHHGFVDRLTARGKETVIQFHPDFLEGLSVKIPEFSAVSNLLERAKKGIVFGENTKKSIGAKIELLAEKEGFSRLLIFLEILNDLAVSEDYLLLNVDGFVFETSHKDSVKIDIVYKYMHKNFQKEIQLADVADKVSMTVPSFCRYFKKSTNKTFTEVLNEYRVVHATKLLTESQLSVTDICFECGFNSFSHFNKKFKLITGKTALQYRKGIKLIISE</sequence>